<accession>A0ABR3PPG8</accession>
<feature type="transmembrane region" description="Helical" evidence="1">
    <location>
        <begin position="198"/>
        <end position="219"/>
    </location>
</feature>
<keyword evidence="1" id="KW-1133">Transmembrane helix</keyword>
<name>A0ABR3PPG8_9PEZI</name>
<protein>
    <submittedName>
        <fullName evidence="3">Uncharacterized protein</fullName>
    </submittedName>
</protein>
<dbReference type="Pfam" id="PF10333">
    <property type="entry name" value="Pga1"/>
    <property type="match status" value="1"/>
</dbReference>
<feature type="signal peptide" evidence="2">
    <location>
        <begin position="1"/>
        <end position="21"/>
    </location>
</feature>
<reference evidence="3 4" key="1">
    <citation type="submission" date="2024-07" db="EMBL/GenBank/DDBJ databases">
        <title>Draft sequence of the Neodothiora populina.</title>
        <authorList>
            <person name="Drown D.D."/>
            <person name="Schuette U.S."/>
            <person name="Buechlein A.B."/>
            <person name="Rusch D.R."/>
            <person name="Winton L.W."/>
            <person name="Adams G.A."/>
        </authorList>
    </citation>
    <scope>NUCLEOTIDE SEQUENCE [LARGE SCALE GENOMIC DNA]</scope>
    <source>
        <strain evidence="3 4">CPC 39397</strain>
    </source>
</reference>
<dbReference type="EMBL" id="JBFMKM010000003">
    <property type="protein sequence ID" value="KAL1311098.1"/>
    <property type="molecule type" value="Genomic_DNA"/>
</dbReference>
<gene>
    <name evidence="3" type="ORF">AAFC00_001305</name>
</gene>
<keyword evidence="1" id="KW-0812">Transmembrane</keyword>
<sequence>MLLRTCLLAIAFLSASATANTEKVIFTAPRNITLGDARPGLLDLSLDTITPTHLVQQVLLPVAFPTDENPRGPQSWYLLQSLQEGQRYEVRVCWPATSPTEFWLETYSIIHVLETPSLLQDLAAYVEDRQEDLLSRASDPAVQDSATTQSALLLRVWSAADFYAADQQLMQNPPPVKVDIILDPYLFNIFPQSLLPTAGYIAVLAVGASLISQYIWRILEGVSQRKKHIE</sequence>
<organism evidence="3 4">
    <name type="scientific">Neodothiora populina</name>
    <dbReference type="NCBI Taxonomy" id="2781224"/>
    <lineage>
        <taxon>Eukaryota</taxon>
        <taxon>Fungi</taxon>
        <taxon>Dikarya</taxon>
        <taxon>Ascomycota</taxon>
        <taxon>Pezizomycotina</taxon>
        <taxon>Dothideomycetes</taxon>
        <taxon>Dothideomycetidae</taxon>
        <taxon>Dothideales</taxon>
        <taxon>Dothioraceae</taxon>
        <taxon>Neodothiora</taxon>
    </lineage>
</organism>
<evidence type="ECO:0000256" key="1">
    <source>
        <dbReference type="SAM" id="Phobius"/>
    </source>
</evidence>
<keyword evidence="2" id="KW-0732">Signal</keyword>
<dbReference type="RefSeq" id="XP_069203947.1">
    <property type="nucleotide sequence ID" value="XM_069340478.1"/>
</dbReference>
<comment type="caution">
    <text evidence="3">The sequence shown here is derived from an EMBL/GenBank/DDBJ whole genome shotgun (WGS) entry which is preliminary data.</text>
</comment>
<dbReference type="InterPro" id="IPR019433">
    <property type="entry name" value="GPI_ManTrfase_II_coact_Pga1"/>
</dbReference>
<proteinExistence type="predicted"/>
<keyword evidence="4" id="KW-1185">Reference proteome</keyword>
<dbReference type="Proteomes" id="UP001562354">
    <property type="component" value="Unassembled WGS sequence"/>
</dbReference>
<dbReference type="PANTHER" id="PTHR28022">
    <property type="entry name" value="GPI MANNOSYLTRANSFERASE 2 SUBUNIT PGA1"/>
    <property type="match status" value="1"/>
</dbReference>
<evidence type="ECO:0000313" key="3">
    <source>
        <dbReference type="EMBL" id="KAL1311098.1"/>
    </source>
</evidence>
<dbReference type="GeneID" id="95975008"/>
<feature type="chain" id="PRO_5046579030" evidence="2">
    <location>
        <begin position="22"/>
        <end position="230"/>
    </location>
</feature>
<evidence type="ECO:0000256" key="2">
    <source>
        <dbReference type="SAM" id="SignalP"/>
    </source>
</evidence>
<evidence type="ECO:0000313" key="4">
    <source>
        <dbReference type="Proteomes" id="UP001562354"/>
    </source>
</evidence>
<keyword evidence="1" id="KW-0472">Membrane</keyword>
<dbReference type="PANTHER" id="PTHR28022:SF1">
    <property type="entry name" value="GPI MANNOSYLTRANSFERASE 2 SUBUNIT PGA1"/>
    <property type="match status" value="1"/>
</dbReference>